<sequence length="279" mass="32572">MQHIAERAYIVLRSTEYQDQVSIVYRAPLEMAINSARRELDSFVKMQPEVVKQNKIFWSHYHAFLIRLYEPVLLMKASSITDSDSLPTEPFQRTEALWKCVQCCSQFFDHHFTIPAASLSATPVTVSGVVTFSIVTISRIMLLDPMPDWEPAMARRRLDMDKVLRRMSDQFEEADRVAQELGRRRRILDDGTSVFLKYSFKARWIRQWFNSKMPPEQQPQPQEQQQQQQQPTLPAALPVTEATPDWAADFHFDENFWQELMSVYDHDFLDVSLTNAPPV</sequence>
<gene>
    <name evidence="2" type="ORF">QQZ08_009816</name>
</gene>
<accession>A0ABR1HLX1</accession>
<comment type="caution">
    <text evidence="2">The sequence shown here is derived from an EMBL/GenBank/DDBJ whole genome shotgun (WGS) entry which is preliminary data.</text>
</comment>
<dbReference type="Proteomes" id="UP001498421">
    <property type="component" value="Unassembled WGS sequence"/>
</dbReference>
<reference evidence="2 3" key="1">
    <citation type="journal article" date="2025" name="Microbiol. Resour. Announc.">
        <title>Draft genome sequences for Neonectria magnoliae and Neonectria punicea, canker pathogens of Liriodendron tulipifera and Acer saccharum in West Virginia.</title>
        <authorList>
            <person name="Petronek H.M."/>
            <person name="Kasson M.T."/>
            <person name="Metheny A.M."/>
            <person name="Stauder C.M."/>
            <person name="Lovett B."/>
            <person name="Lynch S.C."/>
            <person name="Garnas J.R."/>
            <person name="Kasson L.R."/>
            <person name="Stajich J.E."/>
        </authorList>
    </citation>
    <scope>NUCLEOTIDE SEQUENCE [LARGE SCALE GENOMIC DNA]</scope>
    <source>
        <strain evidence="2 3">NRRL 64651</strain>
    </source>
</reference>
<evidence type="ECO:0000256" key="1">
    <source>
        <dbReference type="SAM" id="MobiDB-lite"/>
    </source>
</evidence>
<dbReference type="EMBL" id="JAZAVK010000117">
    <property type="protein sequence ID" value="KAK7421728.1"/>
    <property type="molecule type" value="Genomic_DNA"/>
</dbReference>
<evidence type="ECO:0008006" key="4">
    <source>
        <dbReference type="Google" id="ProtNLM"/>
    </source>
</evidence>
<evidence type="ECO:0000313" key="3">
    <source>
        <dbReference type="Proteomes" id="UP001498421"/>
    </source>
</evidence>
<protein>
    <recommendedName>
        <fullName evidence="4">Transcription factor domain-containing protein</fullName>
    </recommendedName>
</protein>
<keyword evidence="3" id="KW-1185">Reference proteome</keyword>
<organism evidence="2 3">
    <name type="scientific">Neonectria magnoliae</name>
    <dbReference type="NCBI Taxonomy" id="2732573"/>
    <lineage>
        <taxon>Eukaryota</taxon>
        <taxon>Fungi</taxon>
        <taxon>Dikarya</taxon>
        <taxon>Ascomycota</taxon>
        <taxon>Pezizomycotina</taxon>
        <taxon>Sordariomycetes</taxon>
        <taxon>Hypocreomycetidae</taxon>
        <taxon>Hypocreales</taxon>
        <taxon>Nectriaceae</taxon>
        <taxon>Neonectria</taxon>
    </lineage>
</organism>
<name>A0ABR1HLX1_9HYPO</name>
<feature type="compositionally biased region" description="Low complexity" evidence="1">
    <location>
        <begin position="219"/>
        <end position="231"/>
    </location>
</feature>
<proteinExistence type="predicted"/>
<feature type="region of interest" description="Disordered" evidence="1">
    <location>
        <begin position="212"/>
        <end position="233"/>
    </location>
</feature>
<evidence type="ECO:0000313" key="2">
    <source>
        <dbReference type="EMBL" id="KAK7421728.1"/>
    </source>
</evidence>